<feature type="transmembrane region" description="Helical" evidence="1">
    <location>
        <begin position="6"/>
        <end position="28"/>
    </location>
</feature>
<protein>
    <submittedName>
        <fullName evidence="2">Uncharacterized protein</fullName>
    </submittedName>
</protein>
<evidence type="ECO:0000256" key="1">
    <source>
        <dbReference type="SAM" id="Phobius"/>
    </source>
</evidence>
<dbReference type="STRING" id="1802229.A2401_03870"/>
<gene>
    <name evidence="2" type="ORF">A2401_03870</name>
</gene>
<dbReference type="EMBL" id="MHPP01000027">
    <property type="protein sequence ID" value="OGZ83902.1"/>
    <property type="molecule type" value="Genomic_DNA"/>
</dbReference>
<dbReference type="AlphaFoldDB" id="A0A1G2JA26"/>
<accession>A0A1G2JA26</accession>
<comment type="caution">
    <text evidence="2">The sequence shown here is derived from an EMBL/GenBank/DDBJ whole genome shotgun (WGS) entry which is preliminary data.</text>
</comment>
<keyword evidence="1" id="KW-0812">Transmembrane</keyword>
<keyword evidence="1" id="KW-1133">Transmembrane helix</keyword>
<name>A0A1G2JA26_9BACT</name>
<proteinExistence type="predicted"/>
<dbReference type="Proteomes" id="UP000177751">
    <property type="component" value="Unassembled WGS sequence"/>
</dbReference>
<evidence type="ECO:0000313" key="3">
    <source>
        <dbReference type="Proteomes" id="UP000177751"/>
    </source>
</evidence>
<evidence type="ECO:0000313" key="2">
    <source>
        <dbReference type="EMBL" id="OGZ83902.1"/>
    </source>
</evidence>
<keyword evidence="1" id="KW-0472">Membrane</keyword>
<organism evidence="2 3">
    <name type="scientific">Candidatus Staskawiczbacteria bacterium RIFOXYC1_FULL_38_18</name>
    <dbReference type="NCBI Taxonomy" id="1802229"/>
    <lineage>
        <taxon>Bacteria</taxon>
        <taxon>Candidatus Staskawicziibacteriota</taxon>
    </lineage>
</organism>
<sequence>MQKKISTLTGIIIIVVIAVVLFAGVFVFEKYTRTVRLSAESQTKGNNQNQRGINQEEVAIQGAEQVTTVKNCGTSKKDVFNGGDPTKDLALNCLGEAVISCNSASGIVSDVNVGNIKFEIVPSSASCKIKITLGTEEFITESSRKWAANRWIECPKEAVKNLTEKSGGKIDESVKISWIGTSYFNMLMPLADKSNAAILKNEGCSGTLLQ</sequence>
<reference evidence="2 3" key="1">
    <citation type="journal article" date="2016" name="Nat. Commun.">
        <title>Thousands of microbial genomes shed light on interconnected biogeochemical processes in an aquifer system.</title>
        <authorList>
            <person name="Anantharaman K."/>
            <person name="Brown C.T."/>
            <person name="Hug L.A."/>
            <person name="Sharon I."/>
            <person name="Castelle C.J."/>
            <person name="Probst A.J."/>
            <person name="Thomas B.C."/>
            <person name="Singh A."/>
            <person name="Wilkins M.J."/>
            <person name="Karaoz U."/>
            <person name="Brodie E.L."/>
            <person name="Williams K.H."/>
            <person name="Hubbard S.S."/>
            <person name="Banfield J.F."/>
        </authorList>
    </citation>
    <scope>NUCLEOTIDE SEQUENCE [LARGE SCALE GENOMIC DNA]</scope>
</reference>